<dbReference type="AlphaFoldDB" id="A0ABD0JQR0"/>
<proteinExistence type="predicted"/>
<sequence>MSDPCRKLRPPKQSCFHTATPLPDEDARFFFITAHSVITSRHYGGPLDTVTLPSRLCAWAALHLDCLWVMTLDGVWLGYEQI</sequence>
<evidence type="ECO:0000313" key="2">
    <source>
        <dbReference type="Proteomes" id="UP001519460"/>
    </source>
</evidence>
<keyword evidence="2" id="KW-1185">Reference proteome</keyword>
<organism evidence="1 2">
    <name type="scientific">Batillaria attramentaria</name>
    <dbReference type="NCBI Taxonomy" id="370345"/>
    <lineage>
        <taxon>Eukaryota</taxon>
        <taxon>Metazoa</taxon>
        <taxon>Spiralia</taxon>
        <taxon>Lophotrochozoa</taxon>
        <taxon>Mollusca</taxon>
        <taxon>Gastropoda</taxon>
        <taxon>Caenogastropoda</taxon>
        <taxon>Sorbeoconcha</taxon>
        <taxon>Cerithioidea</taxon>
        <taxon>Batillariidae</taxon>
        <taxon>Batillaria</taxon>
    </lineage>
</organism>
<reference evidence="1 2" key="1">
    <citation type="journal article" date="2023" name="Sci. Data">
        <title>Genome assembly of the Korean intertidal mud-creeper Batillaria attramentaria.</title>
        <authorList>
            <person name="Patra A.K."/>
            <person name="Ho P.T."/>
            <person name="Jun S."/>
            <person name="Lee S.J."/>
            <person name="Kim Y."/>
            <person name="Won Y.J."/>
        </authorList>
    </citation>
    <scope>NUCLEOTIDE SEQUENCE [LARGE SCALE GENOMIC DNA]</scope>
    <source>
        <strain evidence="1">Wonlab-2016</strain>
    </source>
</reference>
<dbReference type="Proteomes" id="UP001519460">
    <property type="component" value="Unassembled WGS sequence"/>
</dbReference>
<accession>A0ABD0JQR0</accession>
<evidence type="ECO:0000313" key="1">
    <source>
        <dbReference type="EMBL" id="KAK7476938.1"/>
    </source>
</evidence>
<comment type="caution">
    <text evidence="1">The sequence shown here is derived from an EMBL/GenBank/DDBJ whole genome shotgun (WGS) entry which is preliminary data.</text>
</comment>
<protein>
    <submittedName>
        <fullName evidence="1">Uncharacterized protein</fullName>
    </submittedName>
</protein>
<gene>
    <name evidence="1" type="ORF">BaRGS_00031797</name>
</gene>
<name>A0ABD0JQR0_9CAEN</name>
<dbReference type="EMBL" id="JACVVK020000361">
    <property type="protein sequence ID" value="KAK7476938.1"/>
    <property type="molecule type" value="Genomic_DNA"/>
</dbReference>